<name>A0A498KDT6_MALDO</name>
<gene>
    <name evidence="1" type="ORF">DVH24_017559</name>
</gene>
<dbReference type="Proteomes" id="UP000290289">
    <property type="component" value="Chromosome 2"/>
</dbReference>
<comment type="caution">
    <text evidence="1">The sequence shown here is derived from an EMBL/GenBank/DDBJ whole genome shotgun (WGS) entry which is preliminary data.</text>
</comment>
<accession>A0A498KDT6</accession>
<reference evidence="1 2" key="1">
    <citation type="submission" date="2018-10" db="EMBL/GenBank/DDBJ databases">
        <title>A high-quality apple genome assembly.</title>
        <authorList>
            <person name="Hu J."/>
        </authorList>
    </citation>
    <scope>NUCLEOTIDE SEQUENCE [LARGE SCALE GENOMIC DNA]</scope>
    <source>
        <strain evidence="2">cv. HFTH1</strain>
        <tissue evidence="1">Young leaf</tissue>
    </source>
</reference>
<proteinExistence type="predicted"/>
<organism evidence="1 2">
    <name type="scientific">Malus domestica</name>
    <name type="common">Apple</name>
    <name type="synonym">Pyrus malus</name>
    <dbReference type="NCBI Taxonomy" id="3750"/>
    <lineage>
        <taxon>Eukaryota</taxon>
        <taxon>Viridiplantae</taxon>
        <taxon>Streptophyta</taxon>
        <taxon>Embryophyta</taxon>
        <taxon>Tracheophyta</taxon>
        <taxon>Spermatophyta</taxon>
        <taxon>Magnoliopsida</taxon>
        <taxon>eudicotyledons</taxon>
        <taxon>Gunneridae</taxon>
        <taxon>Pentapetalae</taxon>
        <taxon>rosids</taxon>
        <taxon>fabids</taxon>
        <taxon>Rosales</taxon>
        <taxon>Rosaceae</taxon>
        <taxon>Amygdaloideae</taxon>
        <taxon>Maleae</taxon>
        <taxon>Malus</taxon>
    </lineage>
</organism>
<evidence type="ECO:0000313" key="1">
    <source>
        <dbReference type="EMBL" id="RXI05517.1"/>
    </source>
</evidence>
<sequence>MHAAGISYGAGLEAHMVNILKEMAAHYSIHCFLLDASSSSIDEAIRGVMLGLILEPVFCI</sequence>
<evidence type="ECO:0000313" key="2">
    <source>
        <dbReference type="Proteomes" id="UP000290289"/>
    </source>
</evidence>
<dbReference type="EMBL" id="RDQH01000328">
    <property type="protein sequence ID" value="RXI05517.1"/>
    <property type="molecule type" value="Genomic_DNA"/>
</dbReference>
<protein>
    <submittedName>
        <fullName evidence="1">Uncharacterized protein</fullName>
    </submittedName>
</protein>
<keyword evidence="2" id="KW-1185">Reference proteome</keyword>
<dbReference type="AlphaFoldDB" id="A0A498KDT6"/>